<accession>A0A1Y2JQF1</accession>
<gene>
    <name evidence="1" type="ORF">BSZ19_15430</name>
</gene>
<organism evidence="1 2">
    <name type="scientific">Bradyrhizobium japonicum</name>
    <dbReference type="NCBI Taxonomy" id="375"/>
    <lineage>
        <taxon>Bacteria</taxon>
        <taxon>Pseudomonadati</taxon>
        <taxon>Pseudomonadota</taxon>
        <taxon>Alphaproteobacteria</taxon>
        <taxon>Hyphomicrobiales</taxon>
        <taxon>Nitrobacteraceae</taxon>
        <taxon>Bradyrhizobium</taxon>
    </lineage>
</organism>
<evidence type="ECO:0000313" key="1">
    <source>
        <dbReference type="EMBL" id="OSJ33440.1"/>
    </source>
</evidence>
<reference evidence="1 2" key="1">
    <citation type="submission" date="2017-03" db="EMBL/GenBank/DDBJ databases">
        <title>Whole genome sequences of fourteen strains of Bradyrhizobium canariense and one strain of Bradyrhizobium japonicum isolated from Lupinus (Papilionoideae: Genisteae) species in Algeria.</title>
        <authorList>
            <person name="Crovadore J."/>
            <person name="Chekireb D."/>
            <person name="Brachmann A."/>
            <person name="Chablais R."/>
            <person name="Cochard B."/>
            <person name="Lefort F."/>
        </authorList>
    </citation>
    <scope>NUCLEOTIDE SEQUENCE [LARGE SCALE GENOMIC DNA]</scope>
    <source>
        <strain evidence="1 2">UBMA197</strain>
    </source>
</reference>
<protein>
    <submittedName>
        <fullName evidence="1">Uncharacterized protein</fullName>
    </submittedName>
</protein>
<name>A0A1Y2JQF1_BRAJP</name>
<proteinExistence type="predicted"/>
<evidence type="ECO:0000313" key="2">
    <source>
        <dbReference type="Proteomes" id="UP000193335"/>
    </source>
</evidence>
<dbReference type="Proteomes" id="UP000193335">
    <property type="component" value="Unassembled WGS sequence"/>
</dbReference>
<dbReference type="AlphaFoldDB" id="A0A1Y2JQF1"/>
<comment type="caution">
    <text evidence="1">The sequence shown here is derived from an EMBL/GenBank/DDBJ whole genome shotgun (WGS) entry which is preliminary data.</text>
</comment>
<sequence>MSYQTCAIERSLGQNWSDIVPGCLAVTRGERSINTPVHEDGGPLIFLLLHVEDVTGQIVRRQ</sequence>
<dbReference type="EMBL" id="NAFL01000241">
    <property type="protein sequence ID" value="OSJ33440.1"/>
    <property type="molecule type" value="Genomic_DNA"/>
</dbReference>